<evidence type="ECO:0000256" key="1">
    <source>
        <dbReference type="ARBA" id="ARBA00004713"/>
    </source>
</evidence>
<dbReference type="InterPro" id="IPR038107">
    <property type="entry name" value="Glycos_transf_N_sf"/>
</dbReference>
<gene>
    <name evidence="9" type="ORF">KEM09_02405</name>
</gene>
<evidence type="ECO:0000259" key="8">
    <source>
        <dbReference type="Pfam" id="PF04413"/>
    </source>
</evidence>
<sequence>MTLLYNIGIGAYSIALKLLASFNVKAKLLQEGRKETQRRLKELRLEGKVVWIHAASLGEFEQGRPIIEKIKEQHPDYKVVLTFFSPSGYEVRKNFDLADHVLYLPADTRRNAKAFIQAVNPEKVFFIKYEFWHHFLRELAKCRVPVYGVSMIFRKEQTFFKSYGGWFRNMLKTFDKLYVQDEMSGNLLAGIGINNYSVAGDTRFDRVRTIAGESKDFELIERFVASSQKVIVAGSTWAPDEDVLINYIQKVNNGVKLIIAPHEIHREHIKQIEDKLNVPFFRYTEGATEPDKARVLIVDTIGMLSSIYKYGQVAYIGGGFGVGIHNTLEAATYGMSVLFGPNYRKFKEARDLIECKGGFSVKDANEFNRQMESLWDEPDTLKAMSANARQYVDSMCGATSLIMAELFDKD</sequence>
<evidence type="ECO:0000313" key="9">
    <source>
        <dbReference type="EMBL" id="MBS2210233.1"/>
    </source>
</evidence>
<evidence type="ECO:0000313" key="10">
    <source>
        <dbReference type="Proteomes" id="UP000721861"/>
    </source>
</evidence>
<dbReference type="InterPro" id="IPR007507">
    <property type="entry name" value="Glycos_transf_N"/>
</dbReference>
<comment type="function">
    <text evidence="7">Involved in lipopolysaccharide (LPS) biosynthesis. Catalyzes the transfer of 3-deoxy-D-manno-octulosonate (Kdo) residue(s) from CMP-Kdo to lipid IV(A), the tetraacyldisaccharide-1,4'-bisphosphate precursor of lipid A.</text>
</comment>
<evidence type="ECO:0000256" key="7">
    <source>
        <dbReference type="RuleBase" id="RU365103"/>
    </source>
</evidence>
<accession>A0ABS5K6S8</accession>
<dbReference type="Proteomes" id="UP000721861">
    <property type="component" value="Unassembled WGS sequence"/>
</dbReference>
<comment type="similarity">
    <text evidence="7">Belongs to the glycosyltransferase group 1 family.</text>
</comment>
<evidence type="ECO:0000256" key="2">
    <source>
        <dbReference type="ARBA" id="ARBA00012621"/>
    </source>
</evidence>
<dbReference type="EMBL" id="JAGUCN010000002">
    <property type="protein sequence ID" value="MBS2210233.1"/>
    <property type="molecule type" value="Genomic_DNA"/>
</dbReference>
<keyword evidence="10" id="KW-1185">Reference proteome</keyword>
<dbReference type="PANTHER" id="PTHR42755">
    <property type="entry name" value="3-DEOXY-MANNO-OCTULOSONATE CYTIDYLYLTRANSFERASE"/>
    <property type="match status" value="1"/>
</dbReference>
<evidence type="ECO:0000256" key="6">
    <source>
        <dbReference type="ARBA" id="ARBA00049183"/>
    </source>
</evidence>
<dbReference type="PANTHER" id="PTHR42755:SF1">
    <property type="entry name" value="3-DEOXY-D-MANNO-OCTULOSONIC ACID TRANSFERASE, MITOCHONDRIAL-RELATED"/>
    <property type="match status" value="1"/>
</dbReference>
<evidence type="ECO:0000256" key="5">
    <source>
        <dbReference type="ARBA" id="ARBA00031445"/>
    </source>
</evidence>
<keyword evidence="7" id="KW-0472">Membrane</keyword>
<comment type="caution">
    <text evidence="9">The sequence shown here is derived from an EMBL/GenBank/DDBJ whole genome shotgun (WGS) entry which is preliminary data.</text>
</comment>
<dbReference type="Pfam" id="PF04413">
    <property type="entry name" value="Glycos_transf_N"/>
    <property type="match status" value="1"/>
</dbReference>
<dbReference type="Gene3D" id="3.40.50.2000">
    <property type="entry name" value="Glycogen Phosphorylase B"/>
    <property type="match status" value="1"/>
</dbReference>
<keyword evidence="7" id="KW-1003">Cell membrane</keyword>
<dbReference type="GO" id="GO:0016740">
    <property type="term" value="F:transferase activity"/>
    <property type="evidence" value="ECO:0007669"/>
    <property type="project" value="UniProtKB-KW"/>
</dbReference>
<name>A0ABS5K6S8_9BACT</name>
<feature type="domain" description="3-deoxy-D-manno-octulosonic-acid transferase N-terminal" evidence="8">
    <location>
        <begin position="39"/>
        <end position="205"/>
    </location>
</feature>
<comment type="pathway">
    <text evidence="1 7">Bacterial outer membrane biogenesis; LPS core biosynthesis.</text>
</comment>
<proteinExistence type="inferred from homology"/>
<comment type="catalytic activity">
    <reaction evidence="6 7">
        <text>lipid IVA (E. coli) + CMP-3-deoxy-beta-D-manno-octulosonate = alpha-Kdo-(2-&gt;6)-lipid IVA (E. coli) + CMP + H(+)</text>
        <dbReference type="Rhea" id="RHEA:28066"/>
        <dbReference type="ChEBI" id="CHEBI:15378"/>
        <dbReference type="ChEBI" id="CHEBI:58603"/>
        <dbReference type="ChEBI" id="CHEBI:60364"/>
        <dbReference type="ChEBI" id="CHEBI:60377"/>
        <dbReference type="ChEBI" id="CHEBI:85987"/>
        <dbReference type="EC" id="2.4.99.12"/>
    </reaction>
</comment>
<dbReference type="EC" id="2.4.99.12" evidence="2 7"/>
<dbReference type="InterPro" id="IPR039901">
    <property type="entry name" value="Kdotransferase"/>
</dbReference>
<dbReference type="Gene3D" id="3.40.50.11720">
    <property type="entry name" value="3-Deoxy-D-manno-octulosonic-acid transferase, N-terminal domain"/>
    <property type="match status" value="1"/>
</dbReference>
<evidence type="ECO:0000256" key="3">
    <source>
        <dbReference type="ARBA" id="ARBA00019077"/>
    </source>
</evidence>
<protein>
    <recommendedName>
        <fullName evidence="3 7">3-deoxy-D-manno-octulosonic acid transferase</fullName>
        <shortName evidence="7">Kdo transferase</shortName>
        <ecNumber evidence="2 7">2.4.99.12</ecNumber>
    </recommendedName>
    <alternativeName>
        <fullName evidence="5 7">Lipid IV(A) 3-deoxy-D-manno-octulosonic acid transferase</fullName>
    </alternativeName>
</protein>
<keyword evidence="4 7" id="KW-0808">Transferase</keyword>
<keyword evidence="7" id="KW-0448">Lipopolysaccharide biosynthesis</keyword>
<evidence type="ECO:0000256" key="4">
    <source>
        <dbReference type="ARBA" id="ARBA00022679"/>
    </source>
</evidence>
<reference evidence="9 10" key="1">
    <citation type="journal article" date="2014" name="Int. J. Syst. Evol. Microbiol.">
        <title>Carboxylicivirga gen. nov. in the family Marinilabiliaceae with two novel species, Carboxylicivirga mesophila sp. nov. and Carboxylicivirga taeanensis sp. nov., and reclassification of Cytophaga fermentans as Saccharicrinis fermentans gen. nov., comb. nov.</title>
        <authorList>
            <person name="Yang S.H."/>
            <person name="Seo H.S."/>
            <person name="Woo J.H."/>
            <person name="Oh H.M."/>
            <person name="Jang H."/>
            <person name="Lee J.H."/>
            <person name="Kim S.J."/>
            <person name="Kwon K.K."/>
        </authorList>
    </citation>
    <scope>NUCLEOTIDE SEQUENCE [LARGE SCALE GENOMIC DNA]</scope>
    <source>
        <strain evidence="9 10">JCM 18290</strain>
    </source>
</reference>
<dbReference type="SUPFAM" id="SSF53756">
    <property type="entry name" value="UDP-Glycosyltransferase/glycogen phosphorylase"/>
    <property type="match status" value="1"/>
</dbReference>
<organism evidence="9 10">
    <name type="scientific">Carboxylicivirga mesophila</name>
    <dbReference type="NCBI Taxonomy" id="1166478"/>
    <lineage>
        <taxon>Bacteria</taxon>
        <taxon>Pseudomonadati</taxon>
        <taxon>Bacteroidota</taxon>
        <taxon>Bacteroidia</taxon>
        <taxon>Marinilabiliales</taxon>
        <taxon>Marinilabiliaceae</taxon>
        <taxon>Carboxylicivirga</taxon>
    </lineage>
</organism>
<dbReference type="RefSeq" id="WP_212224924.1">
    <property type="nucleotide sequence ID" value="NZ_JAGUCN010000002.1"/>
</dbReference>
<comment type="subcellular location">
    <subcellularLocation>
        <location evidence="7">Cell membrane</location>
    </subcellularLocation>
</comment>